<evidence type="ECO:0000259" key="1">
    <source>
        <dbReference type="Pfam" id="PF14322"/>
    </source>
</evidence>
<dbReference type="PROSITE" id="PS51257">
    <property type="entry name" value="PROKAR_LIPOPROTEIN"/>
    <property type="match status" value="1"/>
</dbReference>
<dbReference type="Pfam" id="PF14322">
    <property type="entry name" value="SusD-like_3"/>
    <property type="match status" value="1"/>
</dbReference>
<proteinExistence type="predicted"/>
<dbReference type="EMBL" id="AAXF02000049">
    <property type="protein sequence ID" value="EDO11521.1"/>
    <property type="molecule type" value="Genomic_DNA"/>
</dbReference>
<reference evidence="2 3" key="1">
    <citation type="submission" date="2007-03" db="EMBL/GenBank/DDBJ databases">
        <authorList>
            <person name="Fulton L."/>
            <person name="Clifton S."/>
            <person name="Fulton B."/>
            <person name="Xu J."/>
            <person name="Minx P."/>
            <person name="Pepin K.H."/>
            <person name="Johnson M."/>
            <person name="Thiruvilangam P."/>
            <person name="Bhonagiri V."/>
            <person name="Nash W.E."/>
            <person name="Mardis E.R."/>
            <person name="Wilson R.K."/>
        </authorList>
    </citation>
    <scope>NUCLEOTIDE SEQUENCE [LARGE SCALE GENOMIC DNA]</scope>
    <source>
        <strain evidence="3">ATCC 8483 / DSM 1896 / JCM 5824 / BCRC 10623 / CCUG 4943 / NCTC 11153</strain>
    </source>
</reference>
<dbReference type="Gene3D" id="1.25.40.390">
    <property type="match status" value="2"/>
</dbReference>
<organism evidence="2 3">
    <name type="scientific">Bacteroides ovatus (strain ATCC 8483 / DSM 1896 / JCM 5824 / BCRC 10623 / CCUG 4943 / NCTC 11153)</name>
    <dbReference type="NCBI Taxonomy" id="411476"/>
    <lineage>
        <taxon>Bacteria</taxon>
        <taxon>Pseudomonadati</taxon>
        <taxon>Bacteroidota</taxon>
        <taxon>Bacteroidia</taxon>
        <taxon>Bacteroidales</taxon>
        <taxon>Bacteroidaceae</taxon>
        <taxon>Bacteroides</taxon>
    </lineage>
</organism>
<dbReference type="Proteomes" id="UP000005475">
    <property type="component" value="Unassembled WGS sequence"/>
</dbReference>
<reference evidence="3" key="2">
    <citation type="submission" date="2007-04" db="EMBL/GenBank/DDBJ databases">
        <title>Draft genome sequence of Bacteroides ovatus (ATCC 8483).</title>
        <authorList>
            <person name="Sudarsanam P."/>
            <person name="Ley R."/>
            <person name="Guruge J."/>
            <person name="Turnbaugh P.J."/>
            <person name="Mahowald M."/>
            <person name="Liep D."/>
            <person name="Gordon J."/>
        </authorList>
    </citation>
    <scope>NUCLEOTIDE SEQUENCE [LARGE SCALE GENOMIC DNA]</scope>
    <source>
        <strain evidence="3">ATCC 8483 / DSM 1896 / JCM 5824 / BCRC 10623 / CCUG 4943 / NCTC 11153</strain>
    </source>
</reference>
<feature type="domain" description="SusD-like N-terminal" evidence="1">
    <location>
        <begin position="25"/>
        <end position="227"/>
    </location>
</feature>
<dbReference type="InterPro" id="IPR011990">
    <property type="entry name" value="TPR-like_helical_dom_sf"/>
</dbReference>
<gene>
    <name evidence="2" type="ORF">BACOVA_02730</name>
</gene>
<evidence type="ECO:0000313" key="2">
    <source>
        <dbReference type="EMBL" id="EDO11521.1"/>
    </source>
</evidence>
<dbReference type="InterPro" id="IPR033985">
    <property type="entry name" value="SusD-like_N"/>
</dbReference>
<protein>
    <recommendedName>
        <fullName evidence="1">SusD-like N-terminal domain-containing protein</fullName>
    </recommendedName>
</protein>
<accession>A0AAN3A7Y3</accession>
<name>A0AAN3A7Y3_BACO1</name>
<dbReference type="AlphaFoldDB" id="A0AAN3A7Y3"/>
<sequence>MMKYKNVLYTAVISTLCLGITSCSDFLDEMPDNRTELTTEESITKVLVSAYPMTTNCHIGEFYSDNIDENSKAYSYLFRLNEHLYRWQQTTEENQDSPHALWNDCYNSIASANQALAAIEQMGNPQSLSAQRGEALICRAYNHFVLATTFCKAYGTNADKDLGIPYIKEPETSVNPQYSRGTVAEVYQNIAADLEEGLPLIDDNIYSRVKYHFNKKAAYAFAARFYLYYTQPDFSNCQKVINYANIVLGTNASQYLRDWAALGALSPNKNIQPNAYVDADNRANLLVISAASYWPLVSDPGYANCERYCMNNITASESCKSEGPWGDQSSYHQIPFAPGGSIKNGFRRLVIYQQFTSGNSWVGYMLYPAFTTDEALLCRAEAYTLLKRYDEAAADIDAWQKAFTKNTQTLSKETINDFYAQLKYYTPEAPTVKKELHPDFVIEKGMQENLIHCILHARRLLTLEEGLRWQDIKRYGIVIYRRYYEGYTLVNITDKMDTNDPRRAIQLPSSVITAGMQPNPRND</sequence>
<dbReference type="SUPFAM" id="SSF48452">
    <property type="entry name" value="TPR-like"/>
    <property type="match status" value="1"/>
</dbReference>
<evidence type="ECO:0000313" key="3">
    <source>
        <dbReference type="Proteomes" id="UP000005475"/>
    </source>
</evidence>
<comment type="caution">
    <text evidence="2">The sequence shown here is derived from an EMBL/GenBank/DDBJ whole genome shotgun (WGS) entry which is preliminary data.</text>
</comment>